<feature type="domain" description="ENTH" evidence="7">
    <location>
        <begin position="18"/>
        <end position="150"/>
    </location>
</feature>
<dbReference type="GO" id="GO:0005768">
    <property type="term" value="C:endosome"/>
    <property type="evidence" value="ECO:0007669"/>
    <property type="project" value="TreeGrafter"/>
</dbReference>
<dbReference type="SMART" id="SM00273">
    <property type="entry name" value="ENTH"/>
    <property type="match status" value="1"/>
</dbReference>
<reference evidence="8" key="4">
    <citation type="submission" date="2019-03" db="UniProtKB">
        <authorList>
            <consortium name="EnsemblPlants"/>
        </authorList>
    </citation>
    <scope>IDENTIFICATION</scope>
</reference>
<evidence type="ECO:0000313" key="8">
    <source>
        <dbReference type="EnsemblPlants" id="AET6Gv20923300.6"/>
    </source>
</evidence>
<evidence type="ECO:0000259" key="7">
    <source>
        <dbReference type="PROSITE" id="PS50942"/>
    </source>
</evidence>
<dbReference type="EnsemblPlants" id="AET6Gv20923300.6">
    <property type="protein sequence ID" value="AET6Gv20923300.6"/>
    <property type="gene ID" value="AET6Gv20923300"/>
</dbReference>
<dbReference type="GO" id="GO:0030125">
    <property type="term" value="C:clathrin vesicle coat"/>
    <property type="evidence" value="ECO:0007669"/>
    <property type="project" value="TreeGrafter"/>
</dbReference>
<dbReference type="GO" id="GO:0005543">
    <property type="term" value="F:phospholipid binding"/>
    <property type="evidence" value="ECO:0007669"/>
    <property type="project" value="TreeGrafter"/>
</dbReference>
<dbReference type="InterPro" id="IPR008942">
    <property type="entry name" value="ENTH_VHS"/>
</dbReference>
<feature type="compositionally biased region" description="Basic and acidic residues" evidence="6">
    <location>
        <begin position="214"/>
        <end position="235"/>
    </location>
</feature>
<keyword evidence="9" id="KW-1185">Reference proteome</keyword>
<evidence type="ECO:0000256" key="3">
    <source>
        <dbReference type="ARBA" id="ARBA00010130"/>
    </source>
</evidence>
<reference evidence="8" key="5">
    <citation type="journal article" date="2021" name="G3 (Bethesda)">
        <title>Aegilops tauschii genome assembly Aet v5.0 features greater sequence contiguity and improved annotation.</title>
        <authorList>
            <person name="Wang L."/>
            <person name="Zhu T."/>
            <person name="Rodriguez J.C."/>
            <person name="Deal K.R."/>
            <person name="Dubcovsky J."/>
            <person name="McGuire P.E."/>
            <person name="Lux T."/>
            <person name="Spannagl M."/>
            <person name="Mayer K.F.X."/>
            <person name="Baldrich P."/>
            <person name="Meyers B.C."/>
            <person name="Huo N."/>
            <person name="Gu Y.Q."/>
            <person name="Zhou H."/>
            <person name="Devos K.M."/>
            <person name="Bennetzen J.L."/>
            <person name="Unver T."/>
            <person name="Budak H."/>
            <person name="Gulick P.J."/>
            <person name="Galiba G."/>
            <person name="Kalapos B."/>
            <person name="Nelson D.R."/>
            <person name="Li P."/>
            <person name="You F.M."/>
            <person name="Luo M.C."/>
            <person name="Dvorak J."/>
        </authorList>
    </citation>
    <scope>NUCLEOTIDE SEQUENCE [LARGE SCALE GENOMIC DNA]</scope>
    <source>
        <strain evidence="8">cv. AL8/78</strain>
    </source>
</reference>
<reference evidence="9" key="2">
    <citation type="journal article" date="2017" name="Nat. Plants">
        <title>The Aegilops tauschii genome reveals multiple impacts of transposons.</title>
        <authorList>
            <person name="Zhao G."/>
            <person name="Zou C."/>
            <person name="Li K."/>
            <person name="Wang K."/>
            <person name="Li T."/>
            <person name="Gao L."/>
            <person name="Zhang X."/>
            <person name="Wang H."/>
            <person name="Yang Z."/>
            <person name="Liu X."/>
            <person name="Jiang W."/>
            <person name="Mao L."/>
            <person name="Kong X."/>
            <person name="Jiao Y."/>
            <person name="Jia J."/>
        </authorList>
    </citation>
    <scope>NUCLEOTIDE SEQUENCE [LARGE SCALE GENOMIC DNA]</scope>
    <source>
        <strain evidence="9">cv. AL8/78</strain>
    </source>
</reference>
<evidence type="ECO:0000256" key="2">
    <source>
        <dbReference type="ARBA" id="ARBA00004555"/>
    </source>
</evidence>
<organism evidence="8 9">
    <name type="scientific">Aegilops tauschii subsp. strangulata</name>
    <name type="common">Goatgrass</name>
    <dbReference type="NCBI Taxonomy" id="200361"/>
    <lineage>
        <taxon>Eukaryota</taxon>
        <taxon>Viridiplantae</taxon>
        <taxon>Streptophyta</taxon>
        <taxon>Embryophyta</taxon>
        <taxon>Tracheophyta</taxon>
        <taxon>Spermatophyta</taxon>
        <taxon>Magnoliopsida</taxon>
        <taxon>Liliopsida</taxon>
        <taxon>Poales</taxon>
        <taxon>Poaceae</taxon>
        <taxon>BOP clade</taxon>
        <taxon>Pooideae</taxon>
        <taxon>Triticodae</taxon>
        <taxon>Triticeae</taxon>
        <taxon>Triticinae</taxon>
        <taxon>Aegilops</taxon>
    </lineage>
</organism>
<dbReference type="GO" id="GO:0006897">
    <property type="term" value="P:endocytosis"/>
    <property type="evidence" value="ECO:0007669"/>
    <property type="project" value="TreeGrafter"/>
</dbReference>
<reference evidence="8" key="3">
    <citation type="journal article" date="2017" name="Nature">
        <title>Genome sequence of the progenitor of the wheat D genome Aegilops tauschii.</title>
        <authorList>
            <person name="Luo M.C."/>
            <person name="Gu Y.Q."/>
            <person name="Puiu D."/>
            <person name="Wang H."/>
            <person name="Twardziok S.O."/>
            <person name="Deal K.R."/>
            <person name="Huo N."/>
            <person name="Zhu T."/>
            <person name="Wang L."/>
            <person name="Wang Y."/>
            <person name="McGuire P.E."/>
            <person name="Liu S."/>
            <person name="Long H."/>
            <person name="Ramasamy R.K."/>
            <person name="Rodriguez J.C."/>
            <person name="Van S.L."/>
            <person name="Yuan L."/>
            <person name="Wang Z."/>
            <person name="Xia Z."/>
            <person name="Xiao L."/>
            <person name="Anderson O.D."/>
            <person name="Ouyang S."/>
            <person name="Liang Y."/>
            <person name="Zimin A.V."/>
            <person name="Pertea G."/>
            <person name="Qi P."/>
            <person name="Bennetzen J.L."/>
            <person name="Dai X."/>
            <person name="Dawson M.W."/>
            <person name="Muller H.G."/>
            <person name="Kugler K."/>
            <person name="Rivarola-Duarte L."/>
            <person name="Spannagl M."/>
            <person name="Mayer K.F.X."/>
            <person name="Lu F.H."/>
            <person name="Bevan M.W."/>
            <person name="Leroy P."/>
            <person name="Li P."/>
            <person name="You F.M."/>
            <person name="Sun Q."/>
            <person name="Liu Z."/>
            <person name="Lyons E."/>
            <person name="Wicker T."/>
            <person name="Salzberg S.L."/>
            <person name="Devos K.M."/>
            <person name="Dvorak J."/>
        </authorList>
    </citation>
    <scope>NUCLEOTIDE SEQUENCE [LARGE SCALE GENOMIC DNA]</scope>
    <source>
        <strain evidence="8">cv. AL8/78</strain>
    </source>
</reference>
<evidence type="ECO:0000256" key="6">
    <source>
        <dbReference type="SAM" id="MobiDB-lite"/>
    </source>
</evidence>
<feature type="compositionally biased region" description="Low complexity" evidence="6">
    <location>
        <begin position="259"/>
        <end position="269"/>
    </location>
</feature>
<reference evidence="9" key="1">
    <citation type="journal article" date="2014" name="Science">
        <title>Ancient hybridizations among the ancestral genomes of bread wheat.</title>
        <authorList>
            <consortium name="International Wheat Genome Sequencing Consortium,"/>
            <person name="Marcussen T."/>
            <person name="Sandve S.R."/>
            <person name="Heier L."/>
            <person name="Spannagl M."/>
            <person name="Pfeifer M."/>
            <person name="Jakobsen K.S."/>
            <person name="Wulff B.B."/>
            <person name="Steuernagel B."/>
            <person name="Mayer K.F."/>
            <person name="Olsen O.A."/>
        </authorList>
    </citation>
    <scope>NUCLEOTIDE SEQUENCE [LARGE SCALE GENOMIC DNA]</scope>
    <source>
        <strain evidence="9">cv. AL8/78</strain>
    </source>
</reference>
<dbReference type="Proteomes" id="UP000015105">
    <property type="component" value="Chromosome 6D"/>
</dbReference>
<dbReference type="AlphaFoldDB" id="A0A453PZ67"/>
<dbReference type="SUPFAM" id="SSF48464">
    <property type="entry name" value="ENTH/VHS domain"/>
    <property type="match status" value="1"/>
</dbReference>
<evidence type="ECO:0000256" key="4">
    <source>
        <dbReference type="ARBA" id="ARBA00023034"/>
    </source>
</evidence>
<dbReference type="GO" id="GO:0005886">
    <property type="term" value="C:plasma membrane"/>
    <property type="evidence" value="ECO:0007669"/>
    <property type="project" value="TreeGrafter"/>
</dbReference>
<dbReference type="Pfam" id="PF01417">
    <property type="entry name" value="ENTH"/>
    <property type="match status" value="1"/>
</dbReference>
<sequence length="269" mass="30817">MKKVFDQTVRDLKRGVNKKVLKVPGTEQKILDATSNEPWGPHGSLLAEIAQATHNYHEYQMIMNIVWKRVSDTGKNWRHVYKGLIVLDYLVAHGTERVIDDIREHSYQISALADFQYIDSSGRDQGSNVRRKSQSLVSLVNDKERILEVRQKALATRDKYRSAFATSGPHRSPGGYDNDRDRYEGGRYDNRNGYGRERDGYRDDDRYSGAGDTPNRDGDRYSRDSNERNREDEYRGSNSNPEYAEGSGRRSYGDEEAYSSRSVSSLVSI</sequence>
<dbReference type="Gramene" id="AET6Gv20923300.6">
    <property type="protein sequence ID" value="AET6Gv20923300.6"/>
    <property type="gene ID" value="AET6Gv20923300"/>
</dbReference>
<dbReference type="CDD" id="cd03571">
    <property type="entry name" value="ENTH"/>
    <property type="match status" value="1"/>
</dbReference>
<dbReference type="Gene3D" id="1.25.40.90">
    <property type="match status" value="1"/>
</dbReference>
<feature type="compositionally biased region" description="Basic and acidic residues" evidence="6">
    <location>
        <begin position="177"/>
        <end position="207"/>
    </location>
</feature>
<dbReference type="FunFam" id="1.25.40.90:FF:000006">
    <property type="entry name" value="Clathrin interactor 1"/>
    <property type="match status" value="1"/>
</dbReference>
<accession>A0A453PZ67</accession>
<evidence type="ECO:0000256" key="5">
    <source>
        <dbReference type="ARBA" id="ARBA00023329"/>
    </source>
</evidence>
<dbReference type="PANTHER" id="PTHR12276:SF91">
    <property type="entry name" value="CLATHRIN INTERACTOR EPSIN 2-RELATED"/>
    <property type="match status" value="1"/>
</dbReference>
<dbReference type="GO" id="GO:0005794">
    <property type="term" value="C:Golgi apparatus"/>
    <property type="evidence" value="ECO:0007669"/>
    <property type="project" value="UniProtKB-SubCell"/>
</dbReference>
<comment type="subcellular location">
    <subcellularLocation>
        <location evidence="1">Cytoplasmic vesicle</location>
        <location evidence="1">Clathrin-coated vesicle</location>
    </subcellularLocation>
    <subcellularLocation>
        <location evidence="2">Golgi apparatus</location>
    </subcellularLocation>
</comment>
<evidence type="ECO:0000256" key="1">
    <source>
        <dbReference type="ARBA" id="ARBA00004132"/>
    </source>
</evidence>
<dbReference type="PROSITE" id="PS50942">
    <property type="entry name" value="ENTH"/>
    <property type="match status" value="1"/>
</dbReference>
<evidence type="ECO:0000313" key="9">
    <source>
        <dbReference type="Proteomes" id="UP000015105"/>
    </source>
</evidence>
<dbReference type="GO" id="GO:0030276">
    <property type="term" value="F:clathrin binding"/>
    <property type="evidence" value="ECO:0007669"/>
    <property type="project" value="TreeGrafter"/>
</dbReference>
<keyword evidence="4" id="KW-0333">Golgi apparatus</keyword>
<comment type="similarity">
    <text evidence="3">Belongs to the epsin family.</text>
</comment>
<feature type="region of interest" description="Disordered" evidence="6">
    <location>
        <begin position="160"/>
        <end position="269"/>
    </location>
</feature>
<dbReference type="InterPro" id="IPR013809">
    <property type="entry name" value="ENTH"/>
</dbReference>
<name>A0A453PZ67_AEGTS</name>
<protein>
    <recommendedName>
        <fullName evidence="7">ENTH domain-containing protein</fullName>
    </recommendedName>
</protein>
<dbReference type="PANTHER" id="PTHR12276">
    <property type="entry name" value="EPSIN/ENT-RELATED"/>
    <property type="match status" value="1"/>
</dbReference>
<proteinExistence type="inferred from homology"/>
<keyword evidence="5" id="KW-0968">Cytoplasmic vesicle</keyword>